<evidence type="ECO:0000313" key="2">
    <source>
        <dbReference type="Proteomes" id="UP000724874"/>
    </source>
</evidence>
<reference evidence="1" key="1">
    <citation type="submission" date="2020-11" db="EMBL/GenBank/DDBJ databases">
        <authorList>
            <consortium name="DOE Joint Genome Institute"/>
            <person name="Ahrendt S."/>
            <person name="Riley R."/>
            <person name="Andreopoulos W."/>
            <person name="LaButti K."/>
            <person name="Pangilinan J."/>
            <person name="Ruiz-duenas F.J."/>
            <person name="Barrasa J.M."/>
            <person name="Sanchez-Garcia M."/>
            <person name="Camarero S."/>
            <person name="Miyauchi S."/>
            <person name="Serrano A."/>
            <person name="Linde D."/>
            <person name="Babiker R."/>
            <person name="Drula E."/>
            <person name="Ayuso-Fernandez I."/>
            <person name="Pacheco R."/>
            <person name="Padilla G."/>
            <person name="Ferreira P."/>
            <person name="Barriuso J."/>
            <person name="Kellner H."/>
            <person name="Castanera R."/>
            <person name="Alfaro M."/>
            <person name="Ramirez L."/>
            <person name="Pisabarro A.G."/>
            <person name="Kuo A."/>
            <person name="Tritt A."/>
            <person name="Lipzen A."/>
            <person name="He G."/>
            <person name="Yan M."/>
            <person name="Ng V."/>
            <person name="Cullen D."/>
            <person name="Martin F."/>
            <person name="Rosso M.-N."/>
            <person name="Henrissat B."/>
            <person name="Hibbett D."/>
            <person name="Martinez A.T."/>
            <person name="Grigoriev I.V."/>
        </authorList>
    </citation>
    <scope>NUCLEOTIDE SEQUENCE</scope>
    <source>
        <strain evidence="1">AH 44721</strain>
    </source>
</reference>
<gene>
    <name evidence="1" type="ORF">CPB84DRAFT_1821681</name>
</gene>
<evidence type="ECO:0000313" key="1">
    <source>
        <dbReference type="EMBL" id="KAF8909697.1"/>
    </source>
</evidence>
<dbReference type="Proteomes" id="UP000724874">
    <property type="component" value="Unassembled WGS sequence"/>
</dbReference>
<dbReference type="OrthoDB" id="37659at2759"/>
<organism evidence="1 2">
    <name type="scientific">Gymnopilus junonius</name>
    <name type="common">Spectacular rustgill mushroom</name>
    <name type="synonym">Gymnopilus spectabilis subsp. junonius</name>
    <dbReference type="NCBI Taxonomy" id="109634"/>
    <lineage>
        <taxon>Eukaryota</taxon>
        <taxon>Fungi</taxon>
        <taxon>Dikarya</taxon>
        <taxon>Basidiomycota</taxon>
        <taxon>Agaricomycotina</taxon>
        <taxon>Agaricomycetes</taxon>
        <taxon>Agaricomycetidae</taxon>
        <taxon>Agaricales</taxon>
        <taxon>Agaricineae</taxon>
        <taxon>Hymenogastraceae</taxon>
        <taxon>Gymnopilus</taxon>
    </lineage>
</organism>
<keyword evidence="2" id="KW-1185">Reference proteome</keyword>
<dbReference type="AlphaFoldDB" id="A0A9P5TRZ3"/>
<dbReference type="EMBL" id="JADNYJ010000008">
    <property type="protein sequence ID" value="KAF8909697.1"/>
    <property type="molecule type" value="Genomic_DNA"/>
</dbReference>
<accession>A0A9P5TRZ3</accession>
<sequence>MITYPLVVAQYDLKGHKSLYEHWSLAALQTKKKSYIFELVGNLDNFAYEASTNADFSGAHSLCGGCLVGNIDPGQIEWVKAKLQEVRVWVIEALRLLKESAHPGVEITLVTERVTRKELKDEKERWDLGKDTLEDRLFDPDN</sequence>
<comment type="caution">
    <text evidence="1">The sequence shown here is derived from an EMBL/GenBank/DDBJ whole genome shotgun (WGS) entry which is preliminary data.</text>
</comment>
<protein>
    <submittedName>
        <fullName evidence="1">Uncharacterized protein</fullName>
    </submittedName>
</protein>
<proteinExistence type="predicted"/>
<name>A0A9P5TRZ3_GYMJU</name>